<dbReference type="RefSeq" id="WP_004628547.1">
    <property type="nucleotide sequence ID" value="NZ_AORV01000056.1"/>
</dbReference>
<organism evidence="7 8">
    <name type="scientific">Ruminiclostridium cellobioparum subsp. termitidis CT1112</name>
    <dbReference type="NCBI Taxonomy" id="1195236"/>
    <lineage>
        <taxon>Bacteria</taxon>
        <taxon>Bacillati</taxon>
        <taxon>Bacillota</taxon>
        <taxon>Clostridia</taxon>
        <taxon>Eubacteriales</taxon>
        <taxon>Oscillospiraceae</taxon>
        <taxon>Ruminiclostridium</taxon>
    </lineage>
</organism>
<dbReference type="InterPro" id="IPR007016">
    <property type="entry name" value="O-antigen_ligase-rel_domated"/>
</dbReference>
<reference evidence="7 8" key="1">
    <citation type="journal article" date="2013" name="Genome Announc.">
        <title>Draft Genome Sequence of the Cellulolytic, Mesophilic, Anaerobic Bacterium Clostridium termitidis Strain CT1112 (DSM 5398).</title>
        <authorList>
            <person name="Lal S."/>
            <person name="Ramachandran U."/>
            <person name="Zhang X."/>
            <person name="Munir R."/>
            <person name="Sparling R."/>
            <person name="Levin D.B."/>
        </authorList>
    </citation>
    <scope>NUCLEOTIDE SEQUENCE [LARGE SCALE GENOMIC DNA]</scope>
    <source>
        <strain evidence="7 8">CT1112</strain>
    </source>
</reference>
<feature type="transmembrane region" description="Helical" evidence="5">
    <location>
        <begin position="545"/>
        <end position="566"/>
    </location>
</feature>
<name>S0FPF3_RUMCE</name>
<evidence type="ECO:0000256" key="2">
    <source>
        <dbReference type="ARBA" id="ARBA00022692"/>
    </source>
</evidence>
<feature type="transmembrane region" description="Helical" evidence="5">
    <location>
        <begin position="235"/>
        <end position="252"/>
    </location>
</feature>
<keyword evidence="2 5" id="KW-0812">Transmembrane</keyword>
<dbReference type="AlphaFoldDB" id="S0FPF3"/>
<feature type="transmembrane region" description="Helical" evidence="5">
    <location>
        <begin position="122"/>
        <end position="140"/>
    </location>
</feature>
<feature type="transmembrane region" description="Helical" evidence="5">
    <location>
        <begin position="212"/>
        <end position="230"/>
    </location>
</feature>
<feature type="domain" description="O-antigen ligase-related" evidence="6">
    <location>
        <begin position="438"/>
        <end position="522"/>
    </location>
</feature>
<protein>
    <submittedName>
        <fullName evidence="7">O-Antigen ligase</fullName>
    </submittedName>
</protein>
<keyword evidence="7" id="KW-0436">Ligase</keyword>
<gene>
    <name evidence="7" type="ORF">CTER_3941</name>
</gene>
<keyword evidence="3 5" id="KW-1133">Transmembrane helix</keyword>
<sequence length="625" mass="70780">MKKINKSNENYVKIIPLALILLVVPMIVYLKEVPVNEGLKNLYSSPTVGDFFNYYKVQWLIIFTVFSTVFFSFYLYTKKIILKLNIGFIPLFVYLFLVFLSSSMSKYHDIAFMGFIDRYEGFWVILCYVIICFISAHLISNEKDIKVLFGSLMICAAILSTLGISQLFNFDFLQTDFMKQLILPQKYVDSGTTLNFKFPSRYIYSTLFNPNYVGSFCAMTLPITIVTLLFSRKTYLKIFSAILSGLVLINLIGSRSSAGIVSVIITTIALVILHRKQLLKYWVPVLGILLSSSILLIILNVSLGNIISNEITDFLPKKHVQPIYKDGDTKYLTDMTFDKAKMTIYMGASPINVVFNQQSRKLEFSDDTGSKLKIMATPKDKDRFGFDSPKYIGLTFKIENNSIHIFAPNVNYFVVIDDSGSFKFVTQSNKLVDIVKAKAVGFEGYETWASSRGYIWSRSIPLIANTLVLGHGPDTFGLYFPQNDFAGLIKAFRTPYMLVDKPHNMYLQIAINTGLFSLLAFLVFIILYIVNSFKLYFKPKKEDSFYYFVGSACVLSVTGYLIAAIANDSNVNVSPLFWIILGIGFACNRLYSRELVAPPLKLNNIANKPAKKYSKSSNKQSGSIR</sequence>
<keyword evidence="8" id="KW-1185">Reference proteome</keyword>
<dbReference type="GO" id="GO:0016874">
    <property type="term" value="F:ligase activity"/>
    <property type="evidence" value="ECO:0007669"/>
    <property type="project" value="UniProtKB-KW"/>
</dbReference>
<dbReference type="Pfam" id="PF04932">
    <property type="entry name" value="Wzy_C"/>
    <property type="match status" value="1"/>
</dbReference>
<evidence type="ECO:0000256" key="4">
    <source>
        <dbReference type="ARBA" id="ARBA00023136"/>
    </source>
</evidence>
<dbReference type="eggNOG" id="COG3307">
    <property type="taxonomic scope" value="Bacteria"/>
</dbReference>
<feature type="transmembrane region" description="Helical" evidence="5">
    <location>
        <begin position="572"/>
        <end position="591"/>
    </location>
</feature>
<dbReference type="Proteomes" id="UP000014155">
    <property type="component" value="Unassembled WGS sequence"/>
</dbReference>
<keyword evidence="4 5" id="KW-0472">Membrane</keyword>
<dbReference type="STRING" id="1195236.CTER_3941"/>
<feature type="transmembrane region" description="Helical" evidence="5">
    <location>
        <begin position="281"/>
        <end position="303"/>
    </location>
</feature>
<feature type="transmembrane region" description="Helical" evidence="5">
    <location>
        <begin position="84"/>
        <end position="102"/>
    </location>
</feature>
<accession>S0FPF3</accession>
<dbReference type="PATRIC" id="fig|1195236.3.peg.4152"/>
<dbReference type="GO" id="GO:0016020">
    <property type="term" value="C:membrane"/>
    <property type="evidence" value="ECO:0007669"/>
    <property type="project" value="UniProtKB-SubCell"/>
</dbReference>
<evidence type="ECO:0000256" key="5">
    <source>
        <dbReference type="SAM" id="Phobius"/>
    </source>
</evidence>
<evidence type="ECO:0000256" key="3">
    <source>
        <dbReference type="ARBA" id="ARBA00022989"/>
    </source>
</evidence>
<evidence type="ECO:0000256" key="1">
    <source>
        <dbReference type="ARBA" id="ARBA00004141"/>
    </source>
</evidence>
<comment type="subcellular location">
    <subcellularLocation>
        <location evidence="1">Membrane</location>
        <topology evidence="1">Multi-pass membrane protein</topology>
    </subcellularLocation>
</comment>
<feature type="transmembrane region" description="Helical" evidence="5">
    <location>
        <begin position="12"/>
        <end position="30"/>
    </location>
</feature>
<dbReference type="PANTHER" id="PTHR37422">
    <property type="entry name" value="TEICHURONIC ACID BIOSYNTHESIS PROTEIN TUAE"/>
    <property type="match status" value="1"/>
</dbReference>
<evidence type="ECO:0000313" key="8">
    <source>
        <dbReference type="Proteomes" id="UP000014155"/>
    </source>
</evidence>
<proteinExistence type="predicted"/>
<dbReference type="EMBL" id="AORV01000056">
    <property type="protein sequence ID" value="EMS70323.1"/>
    <property type="molecule type" value="Genomic_DNA"/>
</dbReference>
<evidence type="ECO:0000313" key="7">
    <source>
        <dbReference type="EMBL" id="EMS70323.1"/>
    </source>
</evidence>
<feature type="transmembrane region" description="Helical" evidence="5">
    <location>
        <begin position="258"/>
        <end position="274"/>
    </location>
</feature>
<feature type="transmembrane region" description="Helical" evidence="5">
    <location>
        <begin position="505"/>
        <end position="533"/>
    </location>
</feature>
<feature type="transmembrane region" description="Helical" evidence="5">
    <location>
        <begin position="57"/>
        <end position="77"/>
    </location>
</feature>
<feature type="transmembrane region" description="Helical" evidence="5">
    <location>
        <begin position="147"/>
        <end position="168"/>
    </location>
</feature>
<comment type="caution">
    <text evidence="7">The sequence shown here is derived from an EMBL/GenBank/DDBJ whole genome shotgun (WGS) entry which is preliminary data.</text>
</comment>
<evidence type="ECO:0000259" key="6">
    <source>
        <dbReference type="Pfam" id="PF04932"/>
    </source>
</evidence>
<dbReference type="PANTHER" id="PTHR37422:SF13">
    <property type="entry name" value="LIPOPOLYSACCHARIDE BIOSYNTHESIS PROTEIN PA4999-RELATED"/>
    <property type="match status" value="1"/>
</dbReference>
<dbReference type="InterPro" id="IPR051533">
    <property type="entry name" value="WaaL-like"/>
</dbReference>